<dbReference type="AlphaFoldDB" id="A0A2P9HJG4"/>
<dbReference type="Proteomes" id="UP000246073">
    <property type="component" value="Unassembled WGS sequence"/>
</dbReference>
<proteinExistence type="predicted"/>
<organism evidence="1 2">
    <name type="scientific">Ochrobactrum soli</name>
    <dbReference type="NCBI Taxonomy" id="2448455"/>
    <lineage>
        <taxon>Bacteria</taxon>
        <taxon>Pseudomonadati</taxon>
        <taxon>Pseudomonadota</taxon>
        <taxon>Alphaproteobacteria</taxon>
        <taxon>Hyphomicrobiales</taxon>
        <taxon>Brucellaceae</taxon>
        <taxon>Brucella/Ochrobactrum group</taxon>
        <taxon>Ochrobactrum</taxon>
    </lineage>
</organism>
<dbReference type="EMBL" id="OOFM01000005">
    <property type="protein sequence ID" value="SPL64248.1"/>
    <property type="molecule type" value="Genomic_DNA"/>
</dbReference>
<sequence>MRPCSGPCRERRHAVVLFPFSVAANISFGSDRLTVLLSAPYLPGL</sequence>
<reference evidence="2" key="1">
    <citation type="submission" date="2017-12" db="EMBL/GenBank/DDBJ databases">
        <authorList>
            <person name="Diaz M."/>
        </authorList>
    </citation>
    <scope>NUCLEOTIDE SEQUENCE [LARGE SCALE GENOMIC DNA]</scope>
    <source>
        <strain evidence="2">FI11154</strain>
    </source>
</reference>
<gene>
    <name evidence="1" type="ORF">OHAE_115</name>
</gene>
<protein>
    <submittedName>
        <fullName evidence="1">Uncharacterized protein</fullName>
    </submittedName>
</protein>
<evidence type="ECO:0000313" key="1">
    <source>
        <dbReference type="EMBL" id="SPL64248.1"/>
    </source>
</evidence>
<accession>A0A2P9HJG4</accession>
<evidence type="ECO:0000313" key="2">
    <source>
        <dbReference type="Proteomes" id="UP000246073"/>
    </source>
</evidence>
<name>A0A2P9HJG4_9HYPH</name>